<comment type="similarity">
    <text evidence="1">Belongs to the cyclin family.</text>
</comment>
<dbReference type="InterPro" id="IPR006671">
    <property type="entry name" value="Cyclin_N"/>
</dbReference>
<dbReference type="SUPFAM" id="SSF47954">
    <property type="entry name" value="Cyclin-like"/>
    <property type="match status" value="1"/>
</dbReference>
<dbReference type="InterPro" id="IPR039361">
    <property type="entry name" value="Cyclin"/>
</dbReference>
<dbReference type="AlphaFoldDB" id="A0AAD5LQ70"/>
<feature type="region of interest" description="Disordered" evidence="2">
    <location>
        <begin position="1"/>
        <end position="60"/>
    </location>
</feature>
<comment type="caution">
    <text evidence="4">The sequence shown here is derived from an EMBL/GenBank/DDBJ whole genome shotgun (WGS) entry which is preliminary data.</text>
</comment>
<evidence type="ECO:0000256" key="2">
    <source>
        <dbReference type="SAM" id="MobiDB-lite"/>
    </source>
</evidence>
<dbReference type="SMART" id="SM00385">
    <property type="entry name" value="CYCLIN"/>
    <property type="match status" value="1"/>
</dbReference>
<evidence type="ECO:0000313" key="4">
    <source>
        <dbReference type="EMBL" id="KAJ0405688.1"/>
    </source>
</evidence>
<organism evidence="4 5">
    <name type="scientific">Pythium insidiosum</name>
    <name type="common">Pythiosis disease agent</name>
    <dbReference type="NCBI Taxonomy" id="114742"/>
    <lineage>
        <taxon>Eukaryota</taxon>
        <taxon>Sar</taxon>
        <taxon>Stramenopiles</taxon>
        <taxon>Oomycota</taxon>
        <taxon>Peronosporomycetes</taxon>
        <taxon>Pythiales</taxon>
        <taxon>Pythiaceae</taxon>
        <taxon>Pythium</taxon>
    </lineage>
</organism>
<evidence type="ECO:0000313" key="5">
    <source>
        <dbReference type="Proteomes" id="UP001209570"/>
    </source>
</evidence>
<proteinExistence type="inferred from homology"/>
<dbReference type="Proteomes" id="UP001209570">
    <property type="component" value="Unassembled WGS sequence"/>
</dbReference>
<accession>A0AAD5LQ70</accession>
<evidence type="ECO:0000256" key="1">
    <source>
        <dbReference type="RuleBase" id="RU000383"/>
    </source>
</evidence>
<dbReference type="InterPro" id="IPR013763">
    <property type="entry name" value="Cyclin-like_dom"/>
</dbReference>
<keyword evidence="5" id="KW-1185">Reference proteome</keyword>
<dbReference type="InterPro" id="IPR036915">
    <property type="entry name" value="Cyclin-like_sf"/>
</dbReference>
<feature type="compositionally biased region" description="Pro residues" evidence="2">
    <location>
        <begin position="45"/>
        <end position="54"/>
    </location>
</feature>
<reference evidence="4" key="1">
    <citation type="submission" date="2021-12" db="EMBL/GenBank/DDBJ databases">
        <title>Prjna785345.</title>
        <authorList>
            <person name="Rujirawat T."/>
            <person name="Krajaejun T."/>
        </authorList>
    </citation>
    <scope>NUCLEOTIDE SEQUENCE</scope>
    <source>
        <strain evidence="4">Pi057C3</strain>
    </source>
</reference>
<feature type="domain" description="Cyclin-like" evidence="3">
    <location>
        <begin position="84"/>
        <end position="174"/>
    </location>
</feature>
<dbReference type="Pfam" id="PF00134">
    <property type="entry name" value="Cyclin_N"/>
    <property type="match status" value="1"/>
</dbReference>
<gene>
    <name evidence="4" type="ORF">P43SY_007329</name>
</gene>
<dbReference type="EMBL" id="JAKCXM010000041">
    <property type="protein sequence ID" value="KAJ0405688.1"/>
    <property type="molecule type" value="Genomic_DNA"/>
</dbReference>
<dbReference type="Gene3D" id="1.10.472.10">
    <property type="entry name" value="Cyclin-like"/>
    <property type="match status" value="2"/>
</dbReference>
<evidence type="ECO:0000259" key="3">
    <source>
        <dbReference type="SMART" id="SM00385"/>
    </source>
</evidence>
<sequence length="331" mass="36187">MTASSSPLMPPTALQRKRRRCTESDGSPAAARRRHCSELGVVTPSPSPPRPTTAPSPAGVSSSVAAAAASTGSVASAHRDEIVAAILTITSALGLAKETLHICVDLLDRYLAAVPTDAAHLETLSIACLWIAVKFTETPETIAAKSIKSILKRRRHSGNWTWAQILRQESEILRVLEFRIISPTVLAVLQRRLHDATVQLPTEKIHLAYYFADLLLLKHQARQYDSKVLVDAIWFVLEGHRMADVQPSLLAPVVILYLAHRDNINPRHPVFKTWFALRCLYSSVLPAPWTVPSNSSCACRVCEHADELLAQHIGDDTPTPSHPPASKALLA</sequence>
<dbReference type="PANTHER" id="PTHR10177">
    <property type="entry name" value="CYCLINS"/>
    <property type="match status" value="1"/>
</dbReference>
<protein>
    <recommendedName>
        <fullName evidence="3">Cyclin-like domain-containing protein</fullName>
    </recommendedName>
</protein>
<keyword evidence="1" id="KW-0195">Cyclin</keyword>
<name>A0AAD5LQ70_PYTIN</name>